<evidence type="ECO:0000313" key="1">
    <source>
        <dbReference type="EMBL" id="KAI3709418.1"/>
    </source>
</evidence>
<accession>A0ACB9AI98</accession>
<reference evidence="1 2" key="2">
    <citation type="journal article" date="2022" name="Mol. Ecol. Resour.">
        <title>The genomes of chicory, endive, great burdock and yacon provide insights into Asteraceae paleo-polyploidization history and plant inulin production.</title>
        <authorList>
            <person name="Fan W."/>
            <person name="Wang S."/>
            <person name="Wang H."/>
            <person name="Wang A."/>
            <person name="Jiang F."/>
            <person name="Liu H."/>
            <person name="Zhao H."/>
            <person name="Xu D."/>
            <person name="Zhang Y."/>
        </authorList>
    </citation>
    <scope>NUCLEOTIDE SEQUENCE [LARGE SCALE GENOMIC DNA]</scope>
    <source>
        <strain evidence="2">cv. Punajuju</strain>
        <tissue evidence="1">Leaves</tissue>
    </source>
</reference>
<sequence>MGMCKTEGFLEVELRRSNPKAWGDVLSHPPGFSNPGCYAERFSTTCDCNGRMDSFSLVNTRLICRDIPVLDGLSTLIDTGQAMGYGMKGCENDMNGVISRIGGMKVS</sequence>
<comment type="caution">
    <text evidence="1">The sequence shown here is derived from an EMBL/GenBank/DDBJ whole genome shotgun (WGS) entry which is preliminary data.</text>
</comment>
<proteinExistence type="predicted"/>
<protein>
    <submittedName>
        <fullName evidence="1">Uncharacterized protein</fullName>
    </submittedName>
</protein>
<reference evidence="2" key="1">
    <citation type="journal article" date="2022" name="Mol. Ecol. Resour.">
        <title>The genomes of chicory, endive, great burdock and yacon provide insights into Asteraceae palaeo-polyploidization history and plant inulin production.</title>
        <authorList>
            <person name="Fan W."/>
            <person name="Wang S."/>
            <person name="Wang H."/>
            <person name="Wang A."/>
            <person name="Jiang F."/>
            <person name="Liu H."/>
            <person name="Zhao H."/>
            <person name="Xu D."/>
            <person name="Zhang Y."/>
        </authorList>
    </citation>
    <scope>NUCLEOTIDE SEQUENCE [LARGE SCALE GENOMIC DNA]</scope>
    <source>
        <strain evidence="2">cv. Punajuju</strain>
    </source>
</reference>
<gene>
    <name evidence="1" type="ORF">L2E82_39180</name>
</gene>
<evidence type="ECO:0000313" key="2">
    <source>
        <dbReference type="Proteomes" id="UP001055811"/>
    </source>
</evidence>
<dbReference type="EMBL" id="CM042015">
    <property type="protein sequence ID" value="KAI3709418.1"/>
    <property type="molecule type" value="Genomic_DNA"/>
</dbReference>
<name>A0ACB9AI98_CICIN</name>
<dbReference type="Proteomes" id="UP001055811">
    <property type="component" value="Linkage Group LG07"/>
</dbReference>
<organism evidence="1 2">
    <name type="scientific">Cichorium intybus</name>
    <name type="common">Chicory</name>
    <dbReference type="NCBI Taxonomy" id="13427"/>
    <lineage>
        <taxon>Eukaryota</taxon>
        <taxon>Viridiplantae</taxon>
        <taxon>Streptophyta</taxon>
        <taxon>Embryophyta</taxon>
        <taxon>Tracheophyta</taxon>
        <taxon>Spermatophyta</taxon>
        <taxon>Magnoliopsida</taxon>
        <taxon>eudicotyledons</taxon>
        <taxon>Gunneridae</taxon>
        <taxon>Pentapetalae</taxon>
        <taxon>asterids</taxon>
        <taxon>campanulids</taxon>
        <taxon>Asterales</taxon>
        <taxon>Asteraceae</taxon>
        <taxon>Cichorioideae</taxon>
        <taxon>Cichorieae</taxon>
        <taxon>Cichoriinae</taxon>
        <taxon>Cichorium</taxon>
    </lineage>
</organism>
<keyword evidence="2" id="KW-1185">Reference proteome</keyword>